<comment type="subcellular location">
    <subcellularLocation>
        <location evidence="1">Cytoplasm</location>
        <location evidence="1">Cytoskeleton</location>
        <location evidence="1">Microtubule organizing center</location>
        <location evidence="1">Centrosome</location>
    </subcellularLocation>
</comment>
<protein>
    <submittedName>
        <fullName evidence="6">CEP76</fullName>
    </submittedName>
</protein>
<evidence type="ECO:0000259" key="4">
    <source>
        <dbReference type="Pfam" id="PF24652"/>
    </source>
</evidence>
<dbReference type="PANTHER" id="PTHR46436:SF1">
    <property type="entry name" value="CENTROSOMAL PROTEIN OF 76 KDA"/>
    <property type="match status" value="1"/>
</dbReference>
<dbReference type="Pfam" id="PF24652">
    <property type="entry name" value="CEP76_C"/>
    <property type="match status" value="1"/>
</dbReference>
<feature type="domain" description="CEP76 C2" evidence="3">
    <location>
        <begin position="125"/>
        <end position="276"/>
    </location>
</feature>
<dbReference type="InterPro" id="IPR028926">
    <property type="entry name" value="CEP76-C2"/>
</dbReference>
<evidence type="ECO:0000259" key="3">
    <source>
        <dbReference type="Pfam" id="PF15627"/>
    </source>
</evidence>
<dbReference type="GO" id="GO:0005813">
    <property type="term" value="C:centrosome"/>
    <property type="evidence" value="ECO:0007669"/>
    <property type="project" value="UniProtKB-SubCell"/>
</dbReference>
<comment type="caution">
    <text evidence="6">The sequence shown here is derived from an EMBL/GenBank/DDBJ whole genome shotgun (WGS) entry which is preliminary data.</text>
</comment>
<gene>
    <name evidence="6" type="ORF">EB796_024667</name>
</gene>
<sequence length="678" mass="76800">MEKFNLFYNLPKLYYHYNIFFFVACEKNLVELFIAMEYPNEAVQNGLRTAIRSYLSQIDVDTRLQNALAGGTTKASVENELLGDLEQSGFIDELIDEFNLNNVTKKRKSEPAPHTIEQQAHPGINYMRRQLLLQIHKGKAFTSHLLDQPTLPGHTAPTYTLHLSFRGQRFRSRPVACSDEPDLRESFLLELHLNGNRDAMLEVTDLLSVADKIHIVLVKTDPNSETHLVSSQYLDWRDVLCIPTGKKTISIEMMGVGTESSISVGILDLTLSIIPQCDILSEEVLSEQRKLERSRQAERDRLFLVYTKQWWREYLQIRPSHSSRLVKLYASDDNQVNRPVCSYVQPLRCGRLLENPRQAARFVSLIKYDKPSAVGNSERSERWSSLHSFIAANKGDVENHAALLCSLLLGFGLNAYVCLGTKAKSSPHAWVVTIGPDDGSVTFWESLSANRYIHKPTTVNGILLKPPPASKHPYRTLGCVFNHKAFYANIQTSDDVTFADFDLGNTSLWKSMTAEAISSVCSPTVSWMEMPPLQRSVYDATTLSNSMEIELRRMISEYREGEGLTTVFDDQCSYMLSMALSAYETERITGQHYGNEEFSQSVTHTIPEGHTFKAYPIQFSYANARRSFASVLRSKTCTEVLQCRGDNVKLAVRVCVYPYAESAVATWIMFACKYQSIM</sequence>
<dbReference type="PANTHER" id="PTHR46436">
    <property type="entry name" value="CENTROSOMAL PROTEIN OF 76 KDA"/>
    <property type="match status" value="1"/>
</dbReference>
<name>A0A7J7IT23_BUGNE</name>
<organism evidence="6 7">
    <name type="scientific">Bugula neritina</name>
    <name type="common">Brown bryozoan</name>
    <name type="synonym">Sertularia neritina</name>
    <dbReference type="NCBI Taxonomy" id="10212"/>
    <lineage>
        <taxon>Eukaryota</taxon>
        <taxon>Metazoa</taxon>
        <taxon>Spiralia</taxon>
        <taxon>Lophotrochozoa</taxon>
        <taxon>Bryozoa</taxon>
        <taxon>Gymnolaemata</taxon>
        <taxon>Cheilostomatida</taxon>
        <taxon>Flustrina</taxon>
        <taxon>Buguloidea</taxon>
        <taxon>Bugulidae</taxon>
        <taxon>Bugula</taxon>
    </lineage>
</organism>
<evidence type="ECO:0000313" key="7">
    <source>
        <dbReference type="Proteomes" id="UP000593567"/>
    </source>
</evidence>
<evidence type="ECO:0000259" key="5">
    <source>
        <dbReference type="Pfam" id="PF24656"/>
    </source>
</evidence>
<dbReference type="GO" id="GO:0005814">
    <property type="term" value="C:centriole"/>
    <property type="evidence" value="ECO:0007669"/>
    <property type="project" value="TreeGrafter"/>
</dbReference>
<dbReference type="OrthoDB" id="5527234at2759"/>
<dbReference type="Proteomes" id="UP000593567">
    <property type="component" value="Unassembled WGS sequence"/>
</dbReference>
<dbReference type="InterPro" id="IPR056288">
    <property type="entry name" value="CEP76_C"/>
</dbReference>
<evidence type="ECO:0000313" key="6">
    <source>
        <dbReference type="EMBL" id="KAF6017020.1"/>
    </source>
</evidence>
<feature type="domain" description="Centrosomal protein of 76 kDa C-terminal" evidence="4">
    <location>
        <begin position="537"/>
        <end position="675"/>
    </location>
</feature>
<accession>A0A7J7IT23</accession>
<dbReference type="GO" id="GO:0046599">
    <property type="term" value="P:regulation of centriole replication"/>
    <property type="evidence" value="ECO:0007669"/>
    <property type="project" value="TreeGrafter"/>
</dbReference>
<dbReference type="EMBL" id="VXIV02003441">
    <property type="protein sequence ID" value="KAF6017020.1"/>
    <property type="molecule type" value="Genomic_DNA"/>
</dbReference>
<keyword evidence="2" id="KW-0963">Cytoplasm</keyword>
<dbReference type="PROSITE" id="PS51257">
    <property type="entry name" value="PROKAR_LIPOPROTEIN"/>
    <property type="match status" value="1"/>
</dbReference>
<dbReference type="Gene3D" id="3.10.620.30">
    <property type="match status" value="1"/>
</dbReference>
<keyword evidence="7" id="KW-1185">Reference proteome</keyword>
<reference evidence="6" key="1">
    <citation type="submission" date="2020-06" db="EMBL/GenBank/DDBJ databases">
        <title>Draft genome of Bugula neritina, a colonial animal packing powerful symbionts and potential medicines.</title>
        <authorList>
            <person name="Rayko M."/>
        </authorList>
    </citation>
    <scope>NUCLEOTIDE SEQUENCE [LARGE SCALE GENOMIC DNA]</scope>
    <source>
        <strain evidence="6">Kwan_BN1</strain>
    </source>
</reference>
<dbReference type="InterPro" id="IPR052299">
    <property type="entry name" value="CEP76"/>
</dbReference>
<feature type="domain" description="CEP76/DRC7 peptidase-like" evidence="5">
    <location>
        <begin position="382"/>
        <end position="512"/>
    </location>
</feature>
<proteinExistence type="predicted"/>
<evidence type="ECO:0000256" key="2">
    <source>
        <dbReference type="ARBA" id="ARBA00022490"/>
    </source>
</evidence>
<dbReference type="Pfam" id="PF24656">
    <property type="entry name" value="CEPT76_peptidase"/>
    <property type="match status" value="1"/>
</dbReference>
<evidence type="ECO:0000256" key="1">
    <source>
        <dbReference type="ARBA" id="ARBA00004300"/>
    </source>
</evidence>
<dbReference type="AlphaFoldDB" id="A0A7J7IT23"/>
<dbReference type="InterPro" id="IPR056290">
    <property type="entry name" value="CEPT76/DRC7_peptidase-like_dom"/>
</dbReference>
<dbReference type="Pfam" id="PF15627">
    <property type="entry name" value="CEP76-C2"/>
    <property type="match status" value="1"/>
</dbReference>